<evidence type="ECO:0000256" key="3">
    <source>
        <dbReference type="ARBA" id="ARBA00022448"/>
    </source>
</evidence>
<evidence type="ECO:0000256" key="4">
    <source>
        <dbReference type="ARBA" id="ARBA00022475"/>
    </source>
</evidence>
<dbReference type="Gene3D" id="1.10.3470.10">
    <property type="entry name" value="ABC transporter involved in vitamin B12 uptake, BtuC"/>
    <property type="match status" value="1"/>
</dbReference>
<organism evidence="9 10">
    <name type="scientific">Corynebacterium spheniscorum</name>
    <dbReference type="NCBI Taxonomy" id="185761"/>
    <lineage>
        <taxon>Bacteria</taxon>
        <taxon>Bacillati</taxon>
        <taxon>Actinomycetota</taxon>
        <taxon>Actinomycetes</taxon>
        <taxon>Mycobacteriales</taxon>
        <taxon>Corynebacteriaceae</taxon>
        <taxon>Corynebacterium</taxon>
    </lineage>
</organism>
<evidence type="ECO:0000256" key="8">
    <source>
        <dbReference type="SAM" id="Phobius"/>
    </source>
</evidence>
<dbReference type="CDD" id="cd06550">
    <property type="entry name" value="TM_ABC_iron-siderophores_like"/>
    <property type="match status" value="1"/>
</dbReference>
<feature type="transmembrane region" description="Helical" evidence="8">
    <location>
        <begin position="79"/>
        <end position="97"/>
    </location>
</feature>
<accession>A0A1I2U2X4</accession>
<keyword evidence="5 8" id="KW-0812">Transmembrane</keyword>
<dbReference type="EMBL" id="FOPJ01000010">
    <property type="protein sequence ID" value="SFG68931.1"/>
    <property type="molecule type" value="Genomic_DNA"/>
</dbReference>
<comment type="subcellular location">
    <subcellularLocation>
        <location evidence="1">Cell membrane</location>
        <topology evidence="1">Multi-pass membrane protein</topology>
    </subcellularLocation>
</comment>
<dbReference type="GO" id="GO:0022857">
    <property type="term" value="F:transmembrane transporter activity"/>
    <property type="evidence" value="ECO:0007669"/>
    <property type="project" value="InterPro"/>
</dbReference>
<evidence type="ECO:0000256" key="2">
    <source>
        <dbReference type="ARBA" id="ARBA00007935"/>
    </source>
</evidence>
<reference evidence="9 10" key="1">
    <citation type="submission" date="2016-10" db="EMBL/GenBank/DDBJ databases">
        <authorList>
            <person name="de Groot N.N."/>
        </authorList>
    </citation>
    <scope>NUCLEOTIDE SEQUENCE [LARGE SCALE GENOMIC DNA]</scope>
    <source>
        <strain>J11</strain>
        <strain evidence="10">PG 39</strain>
    </source>
</reference>
<dbReference type="Pfam" id="PF01032">
    <property type="entry name" value="FecCD"/>
    <property type="match status" value="1"/>
</dbReference>
<feature type="transmembrane region" description="Helical" evidence="8">
    <location>
        <begin position="133"/>
        <end position="153"/>
    </location>
</feature>
<feature type="transmembrane region" description="Helical" evidence="8">
    <location>
        <begin position="165"/>
        <end position="185"/>
    </location>
</feature>
<feature type="transmembrane region" description="Helical" evidence="8">
    <location>
        <begin position="256"/>
        <end position="282"/>
    </location>
</feature>
<dbReference type="GO" id="GO:0005886">
    <property type="term" value="C:plasma membrane"/>
    <property type="evidence" value="ECO:0007669"/>
    <property type="project" value="UniProtKB-SubCell"/>
</dbReference>
<keyword evidence="4" id="KW-1003">Cell membrane</keyword>
<dbReference type="PANTHER" id="PTHR30472:SF24">
    <property type="entry name" value="FERRIC ENTEROBACTIN TRANSPORT SYSTEM PERMEASE PROTEIN FEPG"/>
    <property type="match status" value="1"/>
</dbReference>
<name>A0A1I2U2X4_9CORY</name>
<feature type="transmembrane region" description="Helical" evidence="8">
    <location>
        <begin position="20"/>
        <end position="44"/>
    </location>
</feature>
<gene>
    <name evidence="9" type="ORF">SAMN05660282_01635</name>
</gene>
<evidence type="ECO:0000256" key="1">
    <source>
        <dbReference type="ARBA" id="ARBA00004651"/>
    </source>
</evidence>
<dbReference type="RefSeq" id="WP_092286266.1">
    <property type="nucleotide sequence ID" value="NZ_FOPJ01000010.1"/>
</dbReference>
<feature type="transmembrane region" description="Helical" evidence="8">
    <location>
        <begin position="323"/>
        <end position="342"/>
    </location>
</feature>
<dbReference type="SUPFAM" id="SSF81345">
    <property type="entry name" value="ABC transporter involved in vitamin B12 uptake, BtuC"/>
    <property type="match status" value="1"/>
</dbReference>
<feature type="transmembrane region" description="Helical" evidence="8">
    <location>
        <begin position="294"/>
        <end position="317"/>
    </location>
</feature>
<dbReference type="Proteomes" id="UP000199065">
    <property type="component" value="Unassembled WGS sequence"/>
</dbReference>
<evidence type="ECO:0000256" key="6">
    <source>
        <dbReference type="ARBA" id="ARBA00022989"/>
    </source>
</evidence>
<keyword evidence="7 8" id="KW-0472">Membrane</keyword>
<keyword evidence="10" id="KW-1185">Reference proteome</keyword>
<sequence>MSNTIDFGRHTWWIVGRFRIDVRAFTVTCILLAITLAIAILGVLTGTGSIGPSDVLDVIQGNAKPSVEMVVIQWRLPRVIVAIGVGACLAVAGAVFQSLTNNPLGSPDVIGFQTGAYTGALIVMLVIGSTSTLWVSSAALLSGLITAVVVFALSIRRGRSSPIRLIIVGIGVSAALASFNTWLLLRAEVEEALMASLWGAGTLSGSTWEKTIPAVSACAGFLIASSFLARPLNTLQTGVDTATALGQRVRLVQLSAVMIGIGLTAIATATTGPIAFIALAAPQIARRLTRQAEIPFAASAAVGATLLILADIIAQRIHGQTPLPVGLVTVFVGGLYFLWLLLRERNSR</sequence>
<evidence type="ECO:0000256" key="7">
    <source>
        <dbReference type="ARBA" id="ARBA00023136"/>
    </source>
</evidence>
<dbReference type="OrthoDB" id="4455417at2"/>
<feature type="transmembrane region" description="Helical" evidence="8">
    <location>
        <begin position="109"/>
        <end position="127"/>
    </location>
</feature>
<proteinExistence type="inferred from homology"/>
<dbReference type="InterPro" id="IPR037294">
    <property type="entry name" value="ABC_BtuC-like"/>
</dbReference>
<evidence type="ECO:0000256" key="5">
    <source>
        <dbReference type="ARBA" id="ARBA00022692"/>
    </source>
</evidence>
<dbReference type="STRING" id="185761.SAMN05660282_01635"/>
<evidence type="ECO:0000313" key="10">
    <source>
        <dbReference type="Proteomes" id="UP000199065"/>
    </source>
</evidence>
<keyword evidence="3" id="KW-0813">Transport</keyword>
<dbReference type="PANTHER" id="PTHR30472">
    <property type="entry name" value="FERRIC ENTEROBACTIN TRANSPORT SYSTEM PERMEASE PROTEIN"/>
    <property type="match status" value="1"/>
</dbReference>
<dbReference type="InterPro" id="IPR000522">
    <property type="entry name" value="ABC_transptr_permease_BtuC"/>
</dbReference>
<keyword evidence="6 8" id="KW-1133">Transmembrane helix</keyword>
<dbReference type="GO" id="GO:0033214">
    <property type="term" value="P:siderophore-iron import into cell"/>
    <property type="evidence" value="ECO:0007669"/>
    <property type="project" value="TreeGrafter"/>
</dbReference>
<protein>
    <submittedName>
        <fullName evidence="9">Iron complex transport system permease protein</fullName>
    </submittedName>
</protein>
<evidence type="ECO:0000313" key="9">
    <source>
        <dbReference type="EMBL" id="SFG68931.1"/>
    </source>
</evidence>
<dbReference type="AlphaFoldDB" id="A0A1I2U2X4"/>
<comment type="similarity">
    <text evidence="2">Belongs to the binding-protein-dependent transport system permease family. FecCD subfamily.</text>
</comment>